<accession>A0A075JC85</accession>
<dbReference type="OrthoDB" id="3335676at2"/>
<dbReference type="InterPro" id="IPR015424">
    <property type="entry name" value="PyrdxlP-dep_Trfase"/>
</dbReference>
<dbReference type="PANTHER" id="PTHR42735">
    <property type="match status" value="1"/>
</dbReference>
<dbReference type="Gene3D" id="3.40.640.10">
    <property type="entry name" value="Type I PLP-dependent aspartate aminotransferase-like (Major domain)"/>
    <property type="match status" value="1"/>
</dbReference>
<dbReference type="Pfam" id="PF00282">
    <property type="entry name" value="Pyridoxal_deC"/>
    <property type="match status" value="1"/>
</dbReference>
<dbReference type="InterPro" id="IPR021115">
    <property type="entry name" value="Pyridoxal-P_BS"/>
</dbReference>
<dbReference type="EMBL" id="CP008889">
    <property type="protein sequence ID" value="AIF39886.1"/>
    <property type="molecule type" value="Genomic_DNA"/>
</dbReference>
<feature type="modified residue" description="N6-(pyridoxal phosphate)lysine" evidence="4">
    <location>
        <position position="317"/>
    </location>
</feature>
<reference evidence="7 8" key="1">
    <citation type="submission" date="2014-07" db="EMBL/GenBank/DDBJ databases">
        <title>Genome Sequencing of Dermacoccus nishinomiyaensis.</title>
        <authorList>
            <person name="Hong K.W."/>
            <person name="Chan K.G."/>
        </authorList>
    </citation>
    <scope>NUCLEOTIDE SEQUENCE [LARGE SCALE GENOMIC DNA]</scope>
    <source>
        <strain evidence="7 8">M25</strain>
    </source>
</reference>
<comment type="cofactor">
    <cofactor evidence="1 4 5">
        <name>pyridoxal 5'-phosphate</name>
        <dbReference type="ChEBI" id="CHEBI:597326"/>
    </cofactor>
</comment>
<feature type="region of interest" description="Disordered" evidence="6">
    <location>
        <begin position="517"/>
        <end position="539"/>
    </location>
</feature>
<dbReference type="GO" id="GO:0030170">
    <property type="term" value="F:pyridoxal phosphate binding"/>
    <property type="evidence" value="ECO:0007669"/>
    <property type="project" value="InterPro"/>
</dbReference>
<evidence type="ECO:0000256" key="2">
    <source>
        <dbReference type="ARBA" id="ARBA00022898"/>
    </source>
</evidence>
<dbReference type="GO" id="GO:0019752">
    <property type="term" value="P:carboxylic acid metabolic process"/>
    <property type="evidence" value="ECO:0007669"/>
    <property type="project" value="InterPro"/>
</dbReference>
<dbReference type="HOGENOM" id="CLU_587767_0_0_11"/>
<evidence type="ECO:0000256" key="5">
    <source>
        <dbReference type="RuleBase" id="RU000382"/>
    </source>
</evidence>
<organism evidence="7 8">
    <name type="scientific">Dermacoccus nishinomiyaensis</name>
    <dbReference type="NCBI Taxonomy" id="1274"/>
    <lineage>
        <taxon>Bacteria</taxon>
        <taxon>Bacillati</taxon>
        <taxon>Actinomycetota</taxon>
        <taxon>Actinomycetes</taxon>
        <taxon>Micrococcales</taxon>
        <taxon>Dermacoccaceae</taxon>
        <taxon>Dermacoccus</taxon>
    </lineage>
</organism>
<keyword evidence="8" id="KW-1185">Reference proteome</keyword>
<dbReference type="GO" id="GO:0004058">
    <property type="term" value="F:aromatic-L-amino-acid decarboxylase activity"/>
    <property type="evidence" value="ECO:0007669"/>
    <property type="project" value="UniProtKB-ARBA"/>
</dbReference>
<dbReference type="InterPro" id="IPR050477">
    <property type="entry name" value="GrpII_AminoAcid_Decarb"/>
</dbReference>
<gene>
    <name evidence="7" type="ORF">HX89_01580</name>
</gene>
<feature type="region of interest" description="Disordered" evidence="6">
    <location>
        <begin position="136"/>
        <end position="162"/>
    </location>
</feature>
<dbReference type="GeneID" id="41839937"/>
<dbReference type="KEGG" id="dni:HX89_01580"/>
<evidence type="ECO:0000256" key="6">
    <source>
        <dbReference type="SAM" id="MobiDB-lite"/>
    </source>
</evidence>
<dbReference type="Proteomes" id="UP000027986">
    <property type="component" value="Chromosome"/>
</dbReference>
<dbReference type="eggNOG" id="COG0076">
    <property type="taxonomic scope" value="Bacteria"/>
</dbReference>
<comment type="similarity">
    <text evidence="5">Belongs to the group II decarboxylase family.</text>
</comment>
<evidence type="ECO:0000256" key="3">
    <source>
        <dbReference type="ARBA" id="ARBA00023239"/>
    </source>
</evidence>
<feature type="compositionally biased region" description="Acidic residues" evidence="6">
    <location>
        <begin position="529"/>
        <end position="539"/>
    </location>
</feature>
<dbReference type="PANTHER" id="PTHR42735:SF4">
    <property type="entry name" value="PYRIDOXAL PHOSPHATE-DEPENDENT DECARBOXYLASE FAMILY PROTEIN"/>
    <property type="match status" value="1"/>
</dbReference>
<sequence length="539" mass="57919">MTITPPDGATAAAGVPGLSADAMPQLTEYLGEATRFITDWMNEYGPSTPHPAQSVEHAQFKAAFDELTSRLSVNYPFFHPRYVGQMLKPPHPAAVVGYLTTMLINPNNHDLDAGAATTRMEVEAVDEIARMFGCTARRTASEDTSDARPGASSRDEPEECGDGNRLCHLGHLTTSGTVANLEALFVARETHPRKAIAHSADAHYTHGRMSHLLNVPSVSIPTDSRGRMDLDALEWFLKGGGIGTVVMTAGTTGLGAVDPIDKAIPLCRKYGVRVHVDAAYGGFFRLLADDDSLLAPEVAAAFRAIDEADSVVIDPHKHGLQPYGCGAVIFRDPNVANFYDHTSPYTYFTTGDDIHMGEISLECSRSGASAAALWMTLQLLPLTREGMGEVVAPGRRAALAWAEKLRASDVFELYQEPDLDIVSYFPIGDSLTDIDRRSGAILTAGMNAPRDESLFVATYQVDADDMAARGHVIDERSAGSAQEGEPLVGARILRSVTMKPETEPVIDQIHAAAEALARQAATAERDAPLPDEEVAEPGI</sequence>
<evidence type="ECO:0000313" key="8">
    <source>
        <dbReference type="Proteomes" id="UP000027986"/>
    </source>
</evidence>
<proteinExistence type="inferred from homology"/>
<dbReference type="RefSeq" id="WP_038566509.1">
    <property type="nucleotide sequence ID" value="NZ_CP008889.1"/>
</dbReference>
<evidence type="ECO:0000256" key="1">
    <source>
        <dbReference type="ARBA" id="ARBA00001933"/>
    </source>
</evidence>
<keyword evidence="3 5" id="KW-0456">Lyase</keyword>
<dbReference type="AlphaFoldDB" id="A0A075JC85"/>
<dbReference type="InterPro" id="IPR002129">
    <property type="entry name" value="PyrdxlP-dep_de-COase"/>
</dbReference>
<dbReference type="InterPro" id="IPR015421">
    <property type="entry name" value="PyrdxlP-dep_Trfase_major"/>
</dbReference>
<evidence type="ECO:0000256" key="4">
    <source>
        <dbReference type="PIRSR" id="PIRSR602129-50"/>
    </source>
</evidence>
<dbReference type="SUPFAM" id="SSF53383">
    <property type="entry name" value="PLP-dependent transferases"/>
    <property type="match status" value="1"/>
</dbReference>
<evidence type="ECO:0000313" key="7">
    <source>
        <dbReference type="EMBL" id="AIF39886.1"/>
    </source>
</evidence>
<name>A0A075JC85_9MICO</name>
<dbReference type="PROSITE" id="PS00392">
    <property type="entry name" value="DDC_GAD_HDC_YDC"/>
    <property type="match status" value="1"/>
</dbReference>
<keyword evidence="2 4" id="KW-0663">Pyridoxal phosphate</keyword>
<protein>
    <submittedName>
        <fullName evidence="7">Pyridoxal-dependent decarboxylase</fullName>
    </submittedName>
</protein>